<dbReference type="PATRIC" id="fig|634177.7.peg.2437"/>
<reference evidence="2" key="1">
    <citation type="journal article" date="2011" name="J. Bacteriol.">
        <title>Complete genome sequence of NBRC 3288, a unique cellulose-nonproducing strain of Gluconacetobacter xylinus isolated from vinegar.</title>
        <authorList>
            <person name="Ogino H."/>
            <person name="Azuma Y."/>
            <person name="Hosoyama A."/>
            <person name="Nakazawa H."/>
            <person name="Matsutani M."/>
            <person name="Hasegawa A."/>
            <person name="Otsuyama K."/>
            <person name="Matsushita K."/>
            <person name="Fujita N."/>
            <person name="Shirai M."/>
        </authorList>
    </citation>
    <scope>NUCLEOTIDE SEQUENCE [LARGE SCALE GENOMIC DNA]</scope>
    <source>
        <strain evidence="2">NBRC 3288 / BCRC 11682 / LMG 1693</strain>
    </source>
</reference>
<dbReference type="RefSeq" id="WP_014106067.1">
    <property type="nucleotide sequence ID" value="NC_016027.1"/>
</dbReference>
<gene>
    <name evidence="1" type="ordered locus">GLX_21560</name>
</gene>
<protein>
    <submittedName>
        <fullName evidence="1">Uncharacterized protein</fullName>
    </submittedName>
</protein>
<dbReference type="AlphaFoldDB" id="G2I0W0"/>
<dbReference type="Proteomes" id="UP000009044">
    <property type="component" value="Chromosome"/>
</dbReference>
<evidence type="ECO:0000313" key="1">
    <source>
        <dbReference type="EMBL" id="BAK84568.1"/>
    </source>
</evidence>
<organism evidence="1 2">
    <name type="scientific">Komagataeibacter medellinensis (strain NBRC 3288 / BCRC 11682 / LMG 1693 / Kondo 51)</name>
    <name type="common">Gluconacetobacter medellinensis</name>
    <dbReference type="NCBI Taxonomy" id="634177"/>
    <lineage>
        <taxon>Bacteria</taxon>
        <taxon>Pseudomonadati</taxon>
        <taxon>Pseudomonadota</taxon>
        <taxon>Alphaproteobacteria</taxon>
        <taxon>Acetobacterales</taxon>
        <taxon>Acetobacteraceae</taxon>
        <taxon>Komagataeibacter</taxon>
    </lineage>
</organism>
<dbReference type="EMBL" id="AP012159">
    <property type="protein sequence ID" value="BAK84568.1"/>
    <property type="molecule type" value="Genomic_DNA"/>
</dbReference>
<name>G2I0W0_KOMMN</name>
<evidence type="ECO:0000313" key="2">
    <source>
        <dbReference type="Proteomes" id="UP000009044"/>
    </source>
</evidence>
<dbReference type="KEGG" id="gxy:GLX_21560"/>
<accession>G2I0W0</accession>
<proteinExistence type="predicted"/>
<sequence length="78" mass="8322">MSKRDKLNPEVHAALIQAAATLTGAYYAGQRPYGSGAGPIGSAIFGGTDEDGVVATFGRMLHKAEAKYFEHLETDHKE</sequence>
<dbReference type="HOGENOM" id="CLU_2617378_0_0_5"/>